<protein>
    <recommendedName>
        <fullName evidence="6">DUF3472 domain-containing protein</fullName>
    </recommendedName>
</protein>
<dbReference type="RefSeq" id="WP_183762062.1">
    <property type="nucleotide sequence ID" value="NZ_BMHZ01000001.1"/>
</dbReference>
<feature type="chain" id="PRO_5030735191" description="DUF3472 domain-containing protein" evidence="1">
    <location>
        <begin position="20"/>
        <end position="460"/>
    </location>
</feature>
<dbReference type="EMBL" id="JACIEF010000002">
    <property type="protein sequence ID" value="MBB4107673.1"/>
    <property type="molecule type" value="Genomic_DNA"/>
</dbReference>
<keyword evidence="5" id="KW-1185">Reference proteome</keyword>
<dbReference type="EMBL" id="BMHZ01000001">
    <property type="protein sequence ID" value="GGG97817.1"/>
    <property type="molecule type" value="Genomic_DNA"/>
</dbReference>
<reference evidence="3 4" key="3">
    <citation type="submission" date="2020-08" db="EMBL/GenBank/DDBJ databases">
        <title>Genomic Encyclopedia of Type Strains, Phase IV (KMG-IV): sequencing the most valuable type-strain genomes for metagenomic binning, comparative biology and taxonomic classification.</title>
        <authorList>
            <person name="Goeker M."/>
        </authorList>
    </citation>
    <scope>NUCLEOTIDE SEQUENCE [LARGE SCALE GENOMIC DNA]</scope>
    <source>
        <strain evidence="3 4">DSM 100774</strain>
    </source>
</reference>
<gene>
    <name evidence="2" type="ORF">GCM10007422_09780</name>
    <name evidence="3" type="ORF">GGQ60_001654</name>
</gene>
<evidence type="ECO:0000313" key="5">
    <source>
        <dbReference type="Proteomes" id="UP000642938"/>
    </source>
</evidence>
<name>A0A7W6K9G4_9SPHI</name>
<comment type="caution">
    <text evidence="3">The sequence shown here is derived from an EMBL/GenBank/DDBJ whole genome shotgun (WGS) entry which is preliminary data.</text>
</comment>
<organism evidence="3 4">
    <name type="scientific">Pedobacter zeae</name>
    <dbReference type="NCBI Taxonomy" id="1737356"/>
    <lineage>
        <taxon>Bacteria</taxon>
        <taxon>Pseudomonadati</taxon>
        <taxon>Bacteroidota</taxon>
        <taxon>Sphingobacteriia</taxon>
        <taxon>Sphingobacteriales</taxon>
        <taxon>Sphingobacteriaceae</taxon>
        <taxon>Pedobacter</taxon>
    </lineage>
</organism>
<keyword evidence="1" id="KW-0732">Signal</keyword>
<accession>A0A7W6K9G4</accession>
<evidence type="ECO:0000313" key="4">
    <source>
        <dbReference type="Proteomes" id="UP000532273"/>
    </source>
</evidence>
<feature type="signal peptide" evidence="1">
    <location>
        <begin position="1"/>
        <end position="19"/>
    </location>
</feature>
<dbReference type="AlphaFoldDB" id="A0A7W6K9G4"/>
<dbReference type="Proteomes" id="UP000642938">
    <property type="component" value="Unassembled WGS sequence"/>
</dbReference>
<proteinExistence type="predicted"/>
<dbReference type="Proteomes" id="UP000532273">
    <property type="component" value="Unassembled WGS sequence"/>
</dbReference>
<evidence type="ECO:0008006" key="6">
    <source>
        <dbReference type="Google" id="ProtNLM"/>
    </source>
</evidence>
<sequence>MKRICYFLLLLATTGVAKAQEQTFDVATFKAPAGWKMETGDNFFAYSRIDGGSWAQIIIYKSSASKGSVEADAASEWNTLLASQHAMDQEESTKPESGDGWDVMSKSGVYQFNGTNVATILTTYSNRQNCFSVVLKATAKPYLKMYQDFIATLIAQAPVKSTPKAHDLGPDNIQHKSDFKFTTTNWDDSWVSKVKENWVEVSKSGIKVLIHYPNQLVDAYSSEKLQGDHRAWTKLIEPRYNSINNVQERGIQDYQSVTFFTADATEKASGKKVYLVLFKKHYDKGNGRYLEVVADSKAVFEKEFGNNYINKSSWEYLDQVKSWDKLANMQNRNKFSVAASDLIGKWSASDYASLSYYYVSSGGFAGATATSISDEFTFLPGNTYQSDHAGASGVAGNQKFSRQVYNGNSLITEWSITLTNRFQGQPEKYNSYFEAIKGGRILVLTDRNNSVKCLVKQPAN</sequence>
<reference evidence="2" key="4">
    <citation type="submission" date="2024-05" db="EMBL/GenBank/DDBJ databases">
        <authorList>
            <person name="Sun Q."/>
            <person name="Zhou Y."/>
        </authorList>
    </citation>
    <scope>NUCLEOTIDE SEQUENCE</scope>
    <source>
        <strain evidence="2">CGMCC 1.15287</strain>
    </source>
</reference>
<evidence type="ECO:0000313" key="3">
    <source>
        <dbReference type="EMBL" id="MBB4107673.1"/>
    </source>
</evidence>
<reference evidence="2" key="1">
    <citation type="journal article" date="2014" name="Int. J. Syst. Evol. Microbiol.">
        <title>Complete genome of a new Firmicutes species belonging to the dominant human colonic microbiota ('Ruminococcus bicirculans') reveals two chromosomes and a selective capacity to utilize plant glucans.</title>
        <authorList>
            <consortium name="NISC Comparative Sequencing Program"/>
            <person name="Wegmann U."/>
            <person name="Louis P."/>
            <person name="Goesmann A."/>
            <person name="Henrissat B."/>
            <person name="Duncan S.H."/>
            <person name="Flint H.J."/>
        </authorList>
    </citation>
    <scope>NUCLEOTIDE SEQUENCE</scope>
    <source>
        <strain evidence="2">CGMCC 1.15287</strain>
    </source>
</reference>
<evidence type="ECO:0000256" key="1">
    <source>
        <dbReference type="SAM" id="SignalP"/>
    </source>
</evidence>
<reference evidence="5" key="2">
    <citation type="journal article" date="2019" name="Int. J. Syst. Evol. Microbiol.">
        <title>The Global Catalogue of Microorganisms (GCM) 10K type strain sequencing project: providing services to taxonomists for standard genome sequencing and annotation.</title>
        <authorList>
            <consortium name="The Broad Institute Genomics Platform"/>
            <consortium name="The Broad Institute Genome Sequencing Center for Infectious Disease"/>
            <person name="Wu L."/>
            <person name="Ma J."/>
        </authorList>
    </citation>
    <scope>NUCLEOTIDE SEQUENCE [LARGE SCALE GENOMIC DNA]</scope>
    <source>
        <strain evidence="5">CGMCC 1.15287</strain>
    </source>
</reference>
<evidence type="ECO:0000313" key="2">
    <source>
        <dbReference type="EMBL" id="GGG97817.1"/>
    </source>
</evidence>